<keyword evidence="8" id="KW-1185">Reference proteome</keyword>
<dbReference type="InParanoid" id="A0A3P7FZ04"/>
<name>A0A3P7FZ04_WUCBA</name>
<dbReference type="AlphaFoldDB" id="A0A3P7FZ04"/>
<sequence length="56" mass="6180">MGLYCGKPITEKLLRATGGTYHPDCFVCTICKKCLDGVPFTVDSTNKVHCVVCFHE</sequence>
<evidence type="ECO:0000313" key="8">
    <source>
        <dbReference type="Proteomes" id="UP000270924"/>
    </source>
</evidence>
<evidence type="ECO:0000256" key="4">
    <source>
        <dbReference type="ARBA" id="ARBA00023038"/>
    </source>
</evidence>
<dbReference type="OrthoDB" id="5854861at2759"/>
<dbReference type="GO" id="GO:0098609">
    <property type="term" value="P:cell-cell adhesion"/>
    <property type="evidence" value="ECO:0007669"/>
    <property type="project" value="TreeGrafter"/>
</dbReference>
<keyword evidence="2" id="KW-0677">Repeat</keyword>
<dbReference type="GO" id="GO:0001725">
    <property type="term" value="C:stress fiber"/>
    <property type="evidence" value="ECO:0007669"/>
    <property type="project" value="TreeGrafter"/>
</dbReference>
<evidence type="ECO:0000259" key="6">
    <source>
        <dbReference type="PROSITE" id="PS50023"/>
    </source>
</evidence>
<protein>
    <recommendedName>
        <fullName evidence="6">LIM zinc-binding domain-containing protein</fullName>
    </recommendedName>
</protein>
<dbReference type="PANTHER" id="PTHR24207:SF2">
    <property type="entry name" value="ZYX102 PROTEIN"/>
    <property type="match status" value="1"/>
</dbReference>
<dbReference type="Proteomes" id="UP000270924">
    <property type="component" value="Unassembled WGS sequence"/>
</dbReference>
<keyword evidence="1 5" id="KW-0479">Metal-binding</keyword>
<dbReference type="OMA" id="VCANPIM"/>
<proteinExistence type="predicted"/>
<gene>
    <name evidence="7" type="ORF">WBA_LOCUS9096</name>
</gene>
<keyword evidence="3 5" id="KW-0862">Zinc</keyword>
<dbReference type="SMART" id="SM00132">
    <property type="entry name" value="LIM"/>
    <property type="match status" value="1"/>
</dbReference>
<dbReference type="GO" id="GO:0005925">
    <property type="term" value="C:focal adhesion"/>
    <property type="evidence" value="ECO:0007669"/>
    <property type="project" value="TreeGrafter"/>
</dbReference>
<dbReference type="PROSITE" id="PS50023">
    <property type="entry name" value="LIM_DOMAIN_2"/>
    <property type="match status" value="1"/>
</dbReference>
<evidence type="ECO:0000313" key="7">
    <source>
        <dbReference type="EMBL" id="VDM15768.1"/>
    </source>
</evidence>
<dbReference type="PANTHER" id="PTHR24207">
    <property type="entry name" value="ZYX102 PROTEIN"/>
    <property type="match status" value="1"/>
</dbReference>
<feature type="domain" description="LIM zinc-binding" evidence="6">
    <location>
        <begin position="1"/>
        <end position="56"/>
    </location>
</feature>
<evidence type="ECO:0000256" key="3">
    <source>
        <dbReference type="ARBA" id="ARBA00022833"/>
    </source>
</evidence>
<dbReference type="InterPro" id="IPR001781">
    <property type="entry name" value="Znf_LIM"/>
</dbReference>
<dbReference type="GO" id="GO:0046872">
    <property type="term" value="F:metal ion binding"/>
    <property type="evidence" value="ECO:0007669"/>
    <property type="project" value="UniProtKB-KW"/>
</dbReference>
<evidence type="ECO:0000256" key="5">
    <source>
        <dbReference type="PROSITE-ProRule" id="PRU00125"/>
    </source>
</evidence>
<keyword evidence="4 5" id="KW-0440">LIM domain</keyword>
<evidence type="ECO:0000256" key="2">
    <source>
        <dbReference type="ARBA" id="ARBA00022737"/>
    </source>
</evidence>
<organism evidence="7 8">
    <name type="scientific">Wuchereria bancrofti</name>
    <dbReference type="NCBI Taxonomy" id="6293"/>
    <lineage>
        <taxon>Eukaryota</taxon>
        <taxon>Metazoa</taxon>
        <taxon>Ecdysozoa</taxon>
        <taxon>Nematoda</taxon>
        <taxon>Chromadorea</taxon>
        <taxon>Rhabditida</taxon>
        <taxon>Spirurina</taxon>
        <taxon>Spiruromorpha</taxon>
        <taxon>Filarioidea</taxon>
        <taxon>Onchocercidae</taxon>
        <taxon>Wuchereria</taxon>
    </lineage>
</organism>
<accession>A0A3P7FZ04</accession>
<evidence type="ECO:0000256" key="1">
    <source>
        <dbReference type="ARBA" id="ARBA00022723"/>
    </source>
</evidence>
<dbReference type="EMBL" id="UYWW01008452">
    <property type="protein sequence ID" value="VDM15768.1"/>
    <property type="molecule type" value="Genomic_DNA"/>
</dbReference>
<dbReference type="Gene3D" id="2.10.110.10">
    <property type="entry name" value="Cysteine Rich Protein"/>
    <property type="match status" value="1"/>
</dbReference>
<dbReference type="SUPFAM" id="SSF57716">
    <property type="entry name" value="Glucocorticoid receptor-like (DNA-binding domain)"/>
    <property type="match status" value="2"/>
</dbReference>
<reference evidence="7 8" key="1">
    <citation type="submission" date="2018-11" db="EMBL/GenBank/DDBJ databases">
        <authorList>
            <consortium name="Pathogen Informatics"/>
        </authorList>
    </citation>
    <scope>NUCLEOTIDE SEQUENCE [LARGE SCALE GENOMIC DNA]</scope>
</reference>
<dbReference type="Pfam" id="PF00412">
    <property type="entry name" value="LIM"/>
    <property type="match status" value="1"/>
</dbReference>